<dbReference type="EMBL" id="JBFOLJ010000004">
    <property type="protein sequence ID" value="KAL2545395.1"/>
    <property type="molecule type" value="Genomic_DNA"/>
</dbReference>
<reference evidence="2" key="1">
    <citation type="submission" date="2024-07" db="EMBL/GenBank/DDBJ databases">
        <title>Two chromosome-level genome assemblies of Korean endemic species Abeliophyllum distichum and Forsythia ovata (Oleaceae).</title>
        <authorList>
            <person name="Jang H."/>
        </authorList>
    </citation>
    <scope>NUCLEOTIDE SEQUENCE [LARGE SCALE GENOMIC DNA]</scope>
</reference>
<organism evidence="1 2">
    <name type="scientific">Forsythia ovata</name>
    <dbReference type="NCBI Taxonomy" id="205694"/>
    <lineage>
        <taxon>Eukaryota</taxon>
        <taxon>Viridiplantae</taxon>
        <taxon>Streptophyta</taxon>
        <taxon>Embryophyta</taxon>
        <taxon>Tracheophyta</taxon>
        <taxon>Spermatophyta</taxon>
        <taxon>Magnoliopsida</taxon>
        <taxon>eudicotyledons</taxon>
        <taxon>Gunneridae</taxon>
        <taxon>Pentapetalae</taxon>
        <taxon>asterids</taxon>
        <taxon>lamiids</taxon>
        <taxon>Lamiales</taxon>
        <taxon>Oleaceae</taxon>
        <taxon>Forsythieae</taxon>
        <taxon>Forsythia</taxon>
    </lineage>
</organism>
<evidence type="ECO:0000313" key="1">
    <source>
        <dbReference type="EMBL" id="KAL2545395.1"/>
    </source>
</evidence>
<keyword evidence="2" id="KW-1185">Reference proteome</keyword>
<dbReference type="Proteomes" id="UP001604277">
    <property type="component" value="Unassembled WGS sequence"/>
</dbReference>
<sequence length="102" mass="11859">MSYLEESRISAVMNEEKLWVQLEKKKEELNMLLAQHKSWEEWLVVKDKDLGLLTKIVKTQGQSLAKFTSDVDGIRMELLYFRGSTEERELYEDGKQAGAESC</sequence>
<proteinExistence type="predicted"/>
<evidence type="ECO:0000313" key="2">
    <source>
        <dbReference type="Proteomes" id="UP001604277"/>
    </source>
</evidence>
<accession>A0ABD1W7B6</accession>
<dbReference type="AlphaFoldDB" id="A0ABD1W7B6"/>
<name>A0ABD1W7B6_9LAMI</name>
<gene>
    <name evidence="1" type="ORF">Fot_14628</name>
</gene>
<comment type="caution">
    <text evidence="1">The sequence shown here is derived from an EMBL/GenBank/DDBJ whole genome shotgun (WGS) entry which is preliminary data.</text>
</comment>
<protein>
    <submittedName>
        <fullName evidence="1">Uncharacterized protein</fullName>
    </submittedName>
</protein>